<evidence type="ECO:0000256" key="11">
    <source>
        <dbReference type="PROSITE-ProRule" id="PRU00560"/>
    </source>
</evidence>
<keyword evidence="15" id="KW-1185">Reference proteome</keyword>
<feature type="binding site" evidence="11">
    <location>
        <begin position="26"/>
        <end position="33"/>
    </location>
    <ligand>
        <name>ATP</name>
        <dbReference type="ChEBI" id="CHEBI:30616"/>
    </ligand>
</feature>
<evidence type="ECO:0000256" key="1">
    <source>
        <dbReference type="ARBA" id="ARBA00009922"/>
    </source>
</evidence>
<keyword evidence="5 11" id="KW-0067">ATP-binding</keyword>
<evidence type="ECO:0000256" key="7">
    <source>
        <dbReference type="ARBA" id="ARBA00023235"/>
    </source>
</evidence>
<dbReference type="PROSITE" id="PS51198">
    <property type="entry name" value="UVRD_HELICASE_ATP_BIND"/>
    <property type="match status" value="1"/>
</dbReference>
<feature type="domain" description="UvrD-like helicase ATP-binding" evidence="12">
    <location>
        <begin position="5"/>
        <end position="285"/>
    </location>
</feature>
<protein>
    <recommendedName>
        <fullName evidence="9">DNA 3'-5' helicase</fullName>
        <ecNumber evidence="9">5.6.2.4</ecNumber>
    </recommendedName>
</protein>
<dbReference type="GO" id="GO:0000725">
    <property type="term" value="P:recombinational repair"/>
    <property type="evidence" value="ECO:0007669"/>
    <property type="project" value="TreeGrafter"/>
</dbReference>
<evidence type="ECO:0000313" key="15">
    <source>
        <dbReference type="Proteomes" id="UP000464754"/>
    </source>
</evidence>
<dbReference type="AlphaFoldDB" id="A0A6N4TLW1"/>
<dbReference type="GO" id="GO:0033202">
    <property type="term" value="C:DNA helicase complex"/>
    <property type="evidence" value="ECO:0007669"/>
    <property type="project" value="TreeGrafter"/>
</dbReference>
<comment type="catalytic activity">
    <reaction evidence="8">
        <text>Couples ATP hydrolysis with the unwinding of duplex DNA by translocating in the 3'-5' direction.</text>
        <dbReference type="EC" id="5.6.2.4"/>
    </reaction>
</comment>
<name>A0A6N4TLW1_9FIRM</name>
<dbReference type="GO" id="GO:0043138">
    <property type="term" value="F:3'-5' DNA helicase activity"/>
    <property type="evidence" value="ECO:0007669"/>
    <property type="project" value="UniProtKB-EC"/>
</dbReference>
<evidence type="ECO:0000256" key="9">
    <source>
        <dbReference type="ARBA" id="ARBA00034808"/>
    </source>
</evidence>
<evidence type="ECO:0000256" key="2">
    <source>
        <dbReference type="ARBA" id="ARBA00022741"/>
    </source>
</evidence>
<organism evidence="14 15">
    <name type="scientific">Amedibacterium intestinale</name>
    <dbReference type="NCBI Taxonomy" id="2583452"/>
    <lineage>
        <taxon>Bacteria</taxon>
        <taxon>Bacillati</taxon>
        <taxon>Bacillota</taxon>
        <taxon>Erysipelotrichia</taxon>
        <taxon>Erysipelotrichales</taxon>
        <taxon>Erysipelotrichaceae</taxon>
        <taxon>Amedibacterium</taxon>
    </lineage>
</organism>
<dbReference type="GO" id="GO:0005524">
    <property type="term" value="F:ATP binding"/>
    <property type="evidence" value="ECO:0007669"/>
    <property type="project" value="UniProtKB-UniRule"/>
</dbReference>
<dbReference type="Pfam" id="PF00580">
    <property type="entry name" value="UvrD-helicase"/>
    <property type="match status" value="1"/>
</dbReference>
<evidence type="ECO:0000256" key="3">
    <source>
        <dbReference type="ARBA" id="ARBA00022801"/>
    </source>
</evidence>
<dbReference type="InterPro" id="IPR013986">
    <property type="entry name" value="DExx_box_DNA_helicase_dom_sf"/>
</dbReference>
<keyword evidence="3 11" id="KW-0378">Hydrolase</keyword>
<dbReference type="RefSeq" id="WP_163052415.1">
    <property type="nucleotide sequence ID" value="NZ_AP019695.1"/>
</dbReference>
<comment type="catalytic activity">
    <reaction evidence="10">
        <text>ATP + H2O = ADP + phosphate + H(+)</text>
        <dbReference type="Rhea" id="RHEA:13065"/>
        <dbReference type="ChEBI" id="CHEBI:15377"/>
        <dbReference type="ChEBI" id="CHEBI:15378"/>
        <dbReference type="ChEBI" id="CHEBI:30616"/>
        <dbReference type="ChEBI" id="CHEBI:43474"/>
        <dbReference type="ChEBI" id="CHEBI:456216"/>
        <dbReference type="EC" id="5.6.2.4"/>
    </reaction>
</comment>
<evidence type="ECO:0000256" key="10">
    <source>
        <dbReference type="ARBA" id="ARBA00048988"/>
    </source>
</evidence>
<dbReference type="GO" id="GO:0005829">
    <property type="term" value="C:cytosol"/>
    <property type="evidence" value="ECO:0007669"/>
    <property type="project" value="TreeGrafter"/>
</dbReference>
<evidence type="ECO:0000256" key="8">
    <source>
        <dbReference type="ARBA" id="ARBA00034617"/>
    </source>
</evidence>
<evidence type="ECO:0000256" key="4">
    <source>
        <dbReference type="ARBA" id="ARBA00022806"/>
    </source>
</evidence>
<keyword evidence="4 11" id="KW-0347">Helicase</keyword>
<keyword evidence="7" id="KW-0413">Isomerase</keyword>
<dbReference type="InterPro" id="IPR014016">
    <property type="entry name" value="UvrD-like_ATP-bd"/>
</dbReference>
<reference evidence="15" key="1">
    <citation type="submission" date="2019-05" db="EMBL/GenBank/DDBJ databases">
        <title>Complete genome sequencing of Absiella argi strain JCM 30884.</title>
        <authorList>
            <person name="Sakamoto M."/>
            <person name="Murakami T."/>
            <person name="Mori H."/>
        </authorList>
    </citation>
    <scope>NUCLEOTIDE SEQUENCE [LARGE SCALE GENOMIC DNA]</scope>
    <source>
        <strain evidence="15">JCM 30884</strain>
    </source>
</reference>
<keyword evidence="2 11" id="KW-0547">Nucleotide-binding</keyword>
<dbReference type="SUPFAM" id="SSF52540">
    <property type="entry name" value="P-loop containing nucleoside triphosphate hydrolases"/>
    <property type="match status" value="1"/>
</dbReference>
<dbReference type="EC" id="5.6.2.4" evidence="9"/>
<dbReference type="InterPro" id="IPR014017">
    <property type="entry name" value="DNA_helicase_UvrD-like_C"/>
</dbReference>
<evidence type="ECO:0000313" key="14">
    <source>
        <dbReference type="EMBL" id="BBK23733.1"/>
    </source>
</evidence>
<accession>A0A6N4TLW1</accession>
<dbReference type="GO" id="GO:0016787">
    <property type="term" value="F:hydrolase activity"/>
    <property type="evidence" value="ECO:0007669"/>
    <property type="project" value="UniProtKB-UniRule"/>
</dbReference>
<dbReference type="Gene3D" id="1.10.486.10">
    <property type="entry name" value="PCRA, domain 4"/>
    <property type="match status" value="1"/>
</dbReference>
<dbReference type="EMBL" id="AP019695">
    <property type="protein sequence ID" value="BBK23733.1"/>
    <property type="molecule type" value="Genomic_DNA"/>
</dbReference>
<dbReference type="GO" id="GO:0003677">
    <property type="term" value="F:DNA binding"/>
    <property type="evidence" value="ECO:0007669"/>
    <property type="project" value="UniProtKB-KW"/>
</dbReference>
<feature type="domain" description="UvrD-like helicase C-terminal" evidence="13">
    <location>
        <begin position="286"/>
        <end position="561"/>
    </location>
</feature>
<dbReference type="KEGG" id="aarg:Aargi30884_26360"/>
<dbReference type="Pfam" id="PF13361">
    <property type="entry name" value="UvrD_C"/>
    <property type="match status" value="1"/>
</dbReference>
<dbReference type="PROSITE" id="PS51217">
    <property type="entry name" value="UVRD_HELICASE_CTER"/>
    <property type="match status" value="1"/>
</dbReference>
<comment type="similarity">
    <text evidence="1">Belongs to the helicase family. UvrD subfamily.</text>
</comment>
<dbReference type="Gene3D" id="1.10.10.160">
    <property type="match status" value="1"/>
</dbReference>
<evidence type="ECO:0000256" key="6">
    <source>
        <dbReference type="ARBA" id="ARBA00023125"/>
    </source>
</evidence>
<gene>
    <name evidence="14" type="primary">pcrA_2</name>
    <name evidence="14" type="ORF">Aargi30884_26360</name>
</gene>
<dbReference type="CDD" id="cd18807">
    <property type="entry name" value="SF1_C_UvrD"/>
    <property type="match status" value="1"/>
</dbReference>
<dbReference type="PANTHER" id="PTHR11070:SF2">
    <property type="entry name" value="ATP-DEPENDENT DNA HELICASE SRS2"/>
    <property type="match status" value="1"/>
</dbReference>
<evidence type="ECO:0000256" key="5">
    <source>
        <dbReference type="ARBA" id="ARBA00022840"/>
    </source>
</evidence>
<dbReference type="Gene3D" id="3.40.50.300">
    <property type="entry name" value="P-loop containing nucleotide triphosphate hydrolases"/>
    <property type="match status" value="2"/>
</dbReference>
<dbReference type="CDD" id="cd17932">
    <property type="entry name" value="DEXQc_UvrD"/>
    <property type="match status" value="1"/>
</dbReference>
<dbReference type="InterPro" id="IPR000212">
    <property type="entry name" value="DNA_helicase_UvrD/REP"/>
</dbReference>
<proteinExistence type="inferred from homology"/>
<dbReference type="PANTHER" id="PTHR11070">
    <property type="entry name" value="UVRD / RECB / PCRA DNA HELICASE FAMILY MEMBER"/>
    <property type="match status" value="1"/>
</dbReference>
<sequence>MSFLDGLNKQQKEAAQCVDSHLRIIAGAGSGKTRVVTTRIAYLVEELHVLPNKILAITFTNKAAKEMKERVESMLGDIGKAVQISTIHSFCVRLLREDILEIAYPRNFTILDGDDQKSILRDAYKQMNIDVKAYSYSSMLAYISGNKTNFVDCDMAKASAGVWAAEQIKADVYAFYEKRRKEMYALDFDDLLLYTHKILKEKEDVRRKWQRRFSFIHVDEFQDVDMLQYDIIRMLVKDGSYLCVVGDPDQTIYTWRGAQVDIIMNFEKDFPDSKTVILNENYRSTQQILNGANALIKNNKNRIDKELFTERKGEHKIVHFSAMDDANEPLWVVSKIRTLAQEGISYGDIAVLYRSNYLSRGLEKCLLDFRIPYRIYGGIRFYDRAEIKDSLSYLRLLTPSNPEDPKELYKNLAIKRIINLPKRGIGNKTMELIETQAEHDDTNMYEIIKNYEIGKGKAKASLQAFVQLIEKYRAQVDKISIDQLLEQLLEESGYLHMLREDKEIERLENIKELISDISDYVEAYPEGTLQEYLQEISLYTDKEDTSQRDCVQLMTIHAAKGLEFDHVFVYNLCEGVFPSERSIAEGGAQALEEERRLAYVAFTRAKKRLFLSDSYGYSFVLDKVKTSSRFVKEIPEEYIEEVGAKPRNTFTSDTDTFNGNDFLSMHSSFETKNTQAENKPVKKGKIRKGDLVTHDVFGDGVVIKLEDKLATIAFDKKFGIRKIMIDHPALKKK</sequence>
<keyword evidence="6" id="KW-0238">DNA-binding</keyword>
<evidence type="ECO:0000259" key="12">
    <source>
        <dbReference type="PROSITE" id="PS51198"/>
    </source>
</evidence>
<dbReference type="Proteomes" id="UP000464754">
    <property type="component" value="Chromosome"/>
</dbReference>
<evidence type="ECO:0000259" key="13">
    <source>
        <dbReference type="PROSITE" id="PS51217"/>
    </source>
</evidence>
<dbReference type="InterPro" id="IPR027417">
    <property type="entry name" value="P-loop_NTPase"/>
</dbReference>